<dbReference type="PANTHER" id="PTHR36849">
    <property type="entry name" value="CYTOPLASMIC PROTEIN-RELATED"/>
    <property type="match status" value="1"/>
</dbReference>
<feature type="coiled-coil region" evidence="1">
    <location>
        <begin position="64"/>
        <end position="91"/>
    </location>
</feature>
<evidence type="ECO:0008006" key="4">
    <source>
        <dbReference type="Google" id="ProtNLM"/>
    </source>
</evidence>
<comment type="caution">
    <text evidence="2">The sequence shown here is derived from an EMBL/GenBank/DDBJ whole genome shotgun (WGS) entry which is preliminary data.</text>
</comment>
<accession>A0A2M9R6S3</accession>
<sequence>MISIKRIYEDSSSEDGYRMLVDRLWPRGMSKEKANLDEWNKSVAPSTDLRKWFGHRPERFEEFSQHYESELENHQDELNKLRDIAKKQNLTLLYAAKNPEINHAVVLKKVLENNIA</sequence>
<dbReference type="PANTHER" id="PTHR36849:SF1">
    <property type="entry name" value="CYTOPLASMIC PROTEIN"/>
    <property type="match status" value="1"/>
</dbReference>
<dbReference type="EMBL" id="NIPO01000001">
    <property type="protein sequence ID" value="PJR04567.1"/>
    <property type="molecule type" value="Genomic_DNA"/>
</dbReference>
<protein>
    <recommendedName>
        <fullName evidence="4">MarR family transcriptional regulator</fullName>
    </recommendedName>
</protein>
<gene>
    <name evidence="2" type="ORF">CDL10_08440</name>
</gene>
<evidence type="ECO:0000313" key="3">
    <source>
        <dbReference type="Proteomes" id="UP000231960"/>
    </source>
</evidence>
<keyword evidence="3" id="KW-1185">Reference proteome</keyword>
<dbReference type="AlphaFoldDB" id="A0A2M9R6S3"/>
<organism evidence="2 3">
    <name type="scientific">Avrilella dinanensis</name>
    <dbReference type="NCBI Taxonomy" id="2008672"/>
    <lineage>
        <taxon>Bacteria</taxon>
        <taxon>Pseudomonadati</taxon>
        <taxon>Bacteroidota</taxon>
        <taxon>Flavobacteriia</taxon>
        <taxon>Flavobacteriales</taxon>
        <taxon>Flavobacteriaceae</taxon>
        <taxon>Avrilella</taxon>
    </lineage>
</organism>
<evidence type="ECO:0000256" key="1">
    <source>
        <dbReference type="SAM" id="Coils"/>
    </source>
</evidence>
<dbReference type="InterPro" id="IPR052552">
    <property type="entry name" value="YeaO-like"/>
</dbReference>
<reference evidence="2 3" key="1">
    <citation type="submission" date="2017-06" db="EMBL/GenBank/DDBJ databases">
        <title>Description of Avrilella dinanensis gen. nov. sp. nov.</title>
        <authorList>
            <person name="Leyer C."/>
            <person name="Sassi M."/>
            <person name="Minet J."/>
            <person name="Kayal S."/>
            <person name="Cattoir V."/>
        </authorList>
    </citation>
    <scope>NUCLEOTIDE SEQUENCE [LARGE SCALE GENOMIC DNA]</scope>
    <source>
        <strain evidence="2 3">UR159</strain>
    </source>
</reference>
<keyword evidence="1" id="KW-0175">Coiled coil</keyword>
<name>A0A2M9R6S3_9FLAO</name>
<evidence type="ECO:0000313" key="2">
    <source>
        <dbReference type="EMBL" id="PJR04567.1"/>
    </source>
</evidence>
<dbReference type="OrthoDB" id="9790745at2"/>
<proteinExistence type="predicted"/>
<dbReference type="RefSeq" id="WP_100678126.1">
    <property type="nucleotide sequence ID" value="NZ_NIPO01000001.1"/>
</dbReference>
<dbReference type="Proteomes" id="UP000231960">
    <property type="component" value="Unassembled WGS sequence"/>
</dbReference>
<dbReference type="Pfam" id="PF22752">
    <property type="entry name" value="DUF488-N3i"/>
    <property type="match status" value="1"/>
</dbReference>